<evidence type="ECO:0000313" key="2">
    <source>
        <dbReference type="Proteomes" id="UP000425916"/>
    </source>
</evidence>
<gene>
    <name evidence="1" type="ORF">MGLY_10470</name>
</gene>
<dbReference type="EMBL" id="CP046244">
    <property type="protein sequence ID" value="QGP91705.1"/>
    <property type="molecule type" value="Genomic_DNA"/>
</dbReference>
<name>A0A6I5ZQ14_9FIRM</name>
<organism evidence="1 2">
    <name type="scientific">Neomoorella glycerini</name>
    <dbReference type="NCBI Taxonomy" id="55779"/>
    <lineage>
        <taxon>Bacteria</taxon>
        <taxon>Bacillati</taxon>
        <taxon>Bacillota</taxon>
        <taxon>Clostridia</taxon>
        <taxon>Neomoorellales</taxon>
        <taxon>Neomoorellaceae</taxon>
        <taxon>Neomoorella</taxon>
    </lineage>
</organism>
<proteinExistence type="predicted"/>
<dbReference type="AlphaFoldDB" id="A0A6I5ZQ14"/>
<dbReference type="RefSeq" id="WP_156272352.1">
    <property type="nucleotide sequence ID" value="NZ_CP046244.1"/>
</dbReference>
<accession>A0A6I5ZQ14</accession>
<sequence length="72" mass="8277">MAEKDDRGSKKQNEPEKKLYPIEELAAKQNLRPSILAGMKMSYGWADGLAMTDEDFNKAKDDWLKRPVHGRK</sequence>
<reference evidence="1 2" key="1">
    <citation type="submission" date="2019-11" db="EMBL/GenBank/DDBJ databases">
        <title>Genome sequence of Moorella glycerini DSM11254.</title>
        <authorList>
            <person name="Poehlein A."/>
            <person name="Boeer T."/>
            <person name="Daniel R."/>
        </authorList>
    </citation>
    <scope>NUCLEOTIDE SEQUENCE [LARGE SCALE GENOMIC DNA]</scope>
    <source>
        <strain evidence="1 2">DSM 11254</strain>
    </source>
</reference>
<protein>
    <submittedName>
        <fullName evidence="1">Uncharacterized protein</fullName>
    </submittedName>
</protein>
<evidence type="ECO:0000313" key="1">
    <source>
        <dbReference type="EMBL" id="QGP91705.1"/>
    </source>
</evidence>
<dbReference type="Proteomes" id="UP000425916">
    <property type="component" value="Chromosome"/>
</dbReference>
<keyword evidence="2" id="KW-1185">Reference proteome</keyword>
<dbReference type="OrthoDB" id="9982829at2"/>